<dbReference type="Proteomes" id="UP000095284">
    <property type="component" value="Unplaced"/>
</dbReference>
<dbReference type="AlphaFoldDB" id="A0A1I7S1G5"/>
<reference evidence="5" key="1">
    <citation type="submission" date="2016-11" db="UniProtKB">
        <authorList>
            <consortium name="WormBaseParasite"/>
        </authorList>
    </citation>
    <scope>IDENTIFICATION</scope>
</reference>
<gene>
    <name evidence="2" type="ORF">BXYJ_LOCUS686</name>
</gene>
<dbReference type="Proteomes" id="UP000659654">
    <property type="component" value="Unassembled WGS sequence"/>
</dbReference>
<evidence type="ECO:0000313" key="5">
    <source>
        <dbReference type="WBParaSite" id="BXY_0684100.1"/>
    </source>
</evidence>
<evidence type="ECO:0000313" key="3">
    <source>
        <dbReference type="Proteomes" id="UP000095284"/>
    </source>
</evidence>
<dbReference type="EMBL" id="CAJFCV020000001">
    <property type="protein sequence ID" value="CAG9081545.1"/>
    <property type="molecule type" value="Genomic_DNA"/>
</dbReference>
<accession>A0A1I7S1G5</accession>
<dbReference type="OrthoDB" id="5875232at2759"/>
<sequence length="114" mass="13010">MRAPLATNLAENGQGNDEPTPKGEETKAPNESILTDNCKDDSGRKKIVLNALGKEEYVQLKGRTSPRTPESMENKELLRTLKEIFGPTKSLRRRRHETLPHFKYENEYAKATKR</sequence>
<protein>
    <submittedName>
        <fullName evidence="2">(pine wood nematode) hypothetical protein</fullName>
    </submittedName>
</protein>
<name>A0A1I7S1G5_BURXY</name>
<feature type="compositionally biased region" description="Basic and acidic residues" evidence="1">
    <location>
        <begin position="19"/>
        <end position="28"/>
    </location>
</feature>
<organism evidence="3 5">
    <name type="scientific">Bursaphelenchus xylophilus</name>
    <name type="common">Pinewood nematode worm</name>
    <name type="synonym">Aphelenchoides xylophilus</name>
    <dbReference type="NCBI Taxonomy" id="6326"/>
    <lineage>
        <taxon>Eukaryota</taxon>
        <taxon>Metazoa</taxon>
        <taxon>Ecdysozoa</taxon>
        <taxon>Nematoda</taxon>
        <taxon>Chromadorea</taxon>
        <taxon>Rhabditida</taxon>
        <taxon>Tylenchina</taxon>
        <taxon>Tylenchomorpha</taxon>
        <taxon>Aphelenchoidea</taxon>
        <taxon>Aphelenchoididae</taxon>
        <taxon>Bursaphelenchus</taxon>
    </lineage>
</organism>
<evidence type="ECO:0000313" key="2">
    <source>
        <dbReference type="EMBL" id="CAD5208450.1"/>
    </source>
</evidence>
<dbReference type="Proteomes" id="UP000582659">
    <property type="component" value="Unassembled WGS sequence"/>
</dbReference>
<dbReference type="EMBL" id="CAJFDI010000001">
    <property type="protein sequence ID" value="CAD5208450.1"/>
    <property type="molecule type" value="Genomic_DNA"/>
</dbReference>
<feature type="region of interest" description="Disordered" evidence="1">
    <location>
        <begin position="1"/>
        <end position="39"/>
    </location>
</feature>
<dbReference type="WBParaSite" id="BXY_0684100.1">
    <property type="protein sequence ID" value="BXY_0684100.1"/>
    <property type="gene ID" value="BXY_0684100"/>
</dbReference>
<keyword evidence="4" id="KW-1185">Reference proteome</keyword>
<proteinExistence type="predicted"/>
<evidence type="ECO:0000256" key="1">
    <source>
        <dbReference type="SAM" id="MobiDB-lite"/>
    </source>
</evidence>
<reference evidence="2" key="2">
    <citation type="submission" date="2020-09" db="EMBL/GenBank/DDBJ databases">
        <authorList>
            <person name="Kikuchi T."/>
        </authorList>
    </citation>
    <scope>NUCLEOTIDE SEQUENCE</scope>
    <source>
        <strain evidence="2">Ka4C1</strain>
    </source>
</reference>
<evidence type="ECO:0000313" key="4">
    <source>
        <dbReference type="Proteomes" id="UP000659654"/>
    </source>
</evidence>